<gene>
    <name evidence="4" type="ORF">DFQ59_11260</name>
</gene>
<dbReference type="GO" id="GO:0008081">
    <property type="term" value="F:phosphoric diester hydrolase activity"/>
    <property type="evidence" value="ECO:0007669"/>
    <property type="project" value="UniProtKB-ARBA"/>
</dbReference>
<dbReference type="CDD" id="cd00077">
    <property type="entry name" value="HDc"/>
    <property type="match status" value="1"/>
</dbReference>
<feature type="modified residue" description="4-aspartylphosphate" evidence="1">
    <location>
        <position position="61"/>
    </location>
</feature>
<sequence>MDAFSSGTSSTLLVVDDVPQNLSIMGDLLQNAGYRVRVANSGRSALRYAALEPVPDLILLDVMMPEMDGYAVLEQLRREPLTRDIPIIFLTALNDARDEEHGLGLGAADYITKPIQPTVVLARVRTQLQAKLARDWLHDQNAALEAEVARRMAENELIQTVGIRALAHLAEIRDTETGNHILRTQGYVQALATRLRTHPRFAAALTDHAIRLLARSAPLHDIGKVGIPDAILLKPGPLTPDEWTVMKTHAELGARAIEHAERDIDQPVEFLSLAKEIAHWHHERWDGTGYPDGLAGDAIPLSARLMALADVFDALISPRVYKPPIPFAEARGIIVDGRGLHFDPDVVDAFLAIYDEFVAIAARYSDNG</sequence>
<accession>A0A369C043</accession>
<dbReference type="SUPFAM" id="SSF109604">
    <property type="entry name" value="HD-domain/PDEase-like"/>
    <property type="match status" value="1"/>
</dbReference>
<dbReference type="EMBL" id="QPJY01000012">
    <property type="protein sequence ID" value="RCX26057.1"/>
    <property type="molecule type" value="Genomic_DNA"/>
</dbReference>
<dbReference type="PANTHER" id="PTHR45228:SF5">
    <property type="entry name" value="CYCLIC DI-GMP PHOSPHODIESTERASE VC_1348-RELATED"/>
    <property type="match status" value="1"/>
</dbReference>
<feature type="domain" description="Response regulatory" evidence="2">
    <location>
        <begin position="11"/>
        <end position="128"/>
    </location>
</feature>
<dbReference type="Pfam" id="PF13487">
    <property type="entry name" value="HD_5"/>
    <property type="match status" value="1"/>
</dbReference>
<evidence type="ECO:0000313" key="5">
    <source>
        <dbReference type="Proteomes" id="UP000252707"/>
    </source>
</evidence>
<dbReference type="SUPFAM" id="SSF52172">
    <property type="entry name" value="CheY-like"/>
    <property type="match status" value="1"/>
</dbReference>
<dbReference type="InterPro" id="IPR001789">
    <property type="entry name" value="Sig_transdc_resp-reg_receiver"/>
</dbReference>
<keyword evidence="1" id="KW-0597">Phosphoprotein</keyword>
<dbReference type="Proteomes" id="UP000252707">
    <property type="component" value="Unassembled WGS sequence"/>
</dbReference>
<evidence type="ECO:0000313" key="4">
    <source>
        <dbReference type="EMBL" id="RCX26057.1"/>
    </source>
</evidence>
<feature type="domain" description="HD-GYP" evidence="3">
    <location>
        <begin position="155"/>
        <end position="366"/>
    </location>
</feature>
<dbReference type="CDD" id="cd19920">
    <property type="entry name" value="REC_PA4781-like"/>
    <property type="match status" value="1"/>
</dbReference>
<dbReference type="GO" id="GO:0000160">
    <property type="term" value="P:phosphorelay signal transduction system"/>
    <property type="evidence" value="ECO:0007669"/>
    <property type="project" value="InterPro"/>
</dbReference>
<dbReference type="PANTHER" id="PTHR45228">
    <property type="entry name" value="CYCLIC DI-GMP PHOSPHODIESTERASE TM_0186-RELATED"/>
    <property type="match status" value="1"/>
</dbReference>
<dbReference type="Gene3D" id="1.10.3210.10">
    <property type="entry name" value="Hypothetical protein af1432"/>
    <property type="match status" value="1"/>
</dbReference>
<dbReference type="RefSeq" id="WP_114280951.1">
    <property type="nucleotide sequence ID" value="NZ_QPJY01000012.1"/>
</dbReference>
<dbReference type="PROSITE" id="PS51832">
    <property type="entry name" value="HD_GYP"/>
    <property type="match status" value="1"/>
</dbReference>
<evidence type="ECO:0000259" key="2">
    <source>
        <dbReference type="PROSITE" id="PS50110"/>
    </source>
</evidence>
<dbReference type="Pfam" id="PF00072">
    <property type="entry name" value="Response_reg"/>
    <property type="match status" value="1"/>
</dbReference>
<dbReference type="AlphaFoldDB" id="A0A369C043"/>
<dbReference type="InterPro" id="IPR052020">
    <property type="entry name" value="Cyclic_di-GMP/3'3'-cGAMP_PDE"/>
</dbReference>
<dbReference type="PROSITE" id="PS50110">
    <property type="entry name" value="RESPONSE_REGULATORY"/>
    <property type="match status" value="1"/>
</dbReference>
<dbReference type="SMART" id="SM00471">
    <property type="entry name" value="HDc"/>
    <property type="match status" value="1"/>
</dbReference>
<dbReference type="InterPro" id="IPR037522">
    <property type="entry name" value="HD_GYP_dom"/>
</dbReference>
<comment type="caution">
    <text evidence="4">The sequence shown here is derived from an EMBL/GenBank/DDBJ whole genome shotgun (WGS) entry which is preliminary data.</text>
</comment>
<dbReference type="Gene3D" id="3.40.50.2300">
    <property type="match status" value="1"/>
</dbReference>
<evidence type="ECO:0000259" key="3">
    <source>
        <dbReference type="PROSITE" id="PS51832"/>
    </source>
</evidence>
<organism evidence="4 5">
    <name type="scientific">Thioalbus denitrificans</name>
    <dbReference type="NCBI Taxonomy" id="547122"/>
    <lineage>
        <taxon>Bacteria</taxon>
        <taxon>Pseudomonadati</taxon>
        <taxon>Pseudomonadota</taxon>
        <taxon>Gammaproteobacteria</taxon>
        <taxon>Chromatiales</taxon>
        <taxon>Ectothiorhodospiraceae</taxon>
        <taxon>Thioalbus</taxon>
    </lineage>
</organism>
<proteinExistence type="predicted"/>
<protein>
    <submittedName>
        <fullName evidence="4">Putative two-component system response regulator</fullName>
    </submittedName>
</protein>
<dbReference type="OrthoDB" id="9802066at2"/>
<dbReference type="SMART" id="SM00448">
    <property type="entry name" value="REC"/>
    <property type="match status" value="1"/>
</dbReference>
<reference evidence="4 5" key="1">
    <citation type="submission" date="2018-07" db="EMBL/GenBank/DDBJ databases">
        <title>Genomic Encyclopedia of Type Strains, Phase IV (KMG-IV): sequencing the most valuable type-strain genomes for metagenomic binning, comparative biology and taxonomic classification.</title>
        <authorList>
            <person name="Goeker M."/>
        </authorList>
    </citation>
    <scope>NUCLEOTIDE SEQUENCE [LARGE SCALE GENOMIC DNA]</scope>
    <source>
        <strain evidence="4 5">DSM 26407</strain>
    </source>
</reference>
<keyword evidence="5" id="KW-1185">Reference proteome</keyword>
<dbReference type="InterPro" id="IPR003607">
    <property type="entry name" value="HD/PDEase_dom"/>
</dbReference>
<name>A0A369C043_9GAMM</name>
<dbReference type="InterPro" id="IPR011006">
    <property type="entry name" value="CheY-like_superfamily"/>
</dbReference>
<evidence type="ECO:0000256" key="1">
    <source>
        <dbReference type="PROSITE-ProRule" id="PRU00169"/>
    </source>
</evidence>